<protein>
    <recommendedName>
        <fullName evidence="2">UPF0225 protein ACFSYJ_36415</fullName>
    </recommendedName>
</protein>
<organism evidence="4 5">
    <name type="scientific">Amycolatopsis samaneae</name>
    <dbReference type="NCBI Taxonomy" id="664691"/>
    <lineage>
        <taxon>Bacteria</taxon>
        <taxon>Bacillati</taxon>
        <taxon>Actinomycetota</taxon>
        <taxon>Actinomycetes</taxon>
        <taxon>Pseudonocardiales</taxon>
        <taxon>Pseudonocardiaceae</taxon>
        <taxon>Amycolatopsis</taxon>
    </lineage>
</organism>
<dbReference type="Proteomes" id="UP001597419">
    <property type="component" value="Unassembled WGS sequence"/>
</dbReference>
<name>A0ABW5GU46_9PSEU</name>
<dbReference type="Gene3D" id="3.10.450.50">
    <property type="match status" value="1"/>
</dbReference>
<dbReference type="PANTHER" id="PTHR33747">
    <property type="entry name" value="UPF0225 PROTEIN SCO1677"/>
    <property type="match status" value="1"/>
</dbReference>
<gene>
    <name evidence="4" type="ORF">ACFSYJ_36415</name>
</gene>
<accession>A0ABW5GU46</accession>
<comment type="similarity">
    <text evidence="1 2">Belongs to the UPF0225 family.</text>
</comment>
<dbReference type="Pfam" id="PF02810">
    <property type="entry name" value="SEC-C"/>
    <property type="match status" value="1"/>
</dbReference>
<dbReference type="InterPro" id="IPR048469">
    <property type="entry name" value="YchJ-like_M"/>
</dbReference>
<proteinExistence type="inferred from homology"/>
<comment type="caution">
    <text evidence="4">The sequence shown here is derived from an EMBL/GenBank/DDBJ whole genome shotgun (WGS) entry which is preliminary data.</text>
</comment>
<evidence type="ECO:0000313" key="5">
    <source>
        <dbReference type="Proteomes" id="UP001597419"/>
    </source>
</evidence>
<sequence length="126" mass="14298">MPETPCPCGLGEPYDACCGRYHRGEQHAPTAELLMRSRYSAFAVGDAGYLLRTWHSSTRPARLDLDPGRRWVRLEILGHTGGGLLQAEGTVEFRAHSRHDGQRDILHEHSRFVREDGQWRYLDANA</sequence>
<dbReference type="InterPro" id="IPR023006">
    <property type="entry name" value="YchJ-like"/>
</dbReference>
<evidence type="ECO:0000313" key="4">
    <source>
        <dbReference type="EMBL" id="MFD2464150.1"/>
    </source>
</evidence>
<keyword evidence="5" id="KW-1185">Reference proteome</keyword>
<dbReference type="InterPro" id="IPR004027">
    <property type="entry name" value="SEC_C_motif"/>
</dbReference>
<dbReference type="SUPFAM" id="SSF54427">
    <property type="entry name" value="NTF2-like"/>
    <property type="match status" value="1"/>
</dbReference>
<evidence type="ECO:0000259" key="3">
    <source>
        <dbReference type="Pfam" id="PF17775"/>
    </source>
</evidence>
<dbReference type="EMBL" id="JBHUKU010000024">
    <property type="protein sequence ID" value="MFD2464150.1"/>
    <property type="molecule type" value="Genomic_DNA"/>
</dbReference>
<dbReference type="RefSeq" id="WP_345407705.1">
    <property type="nucleotide sequence ID" value="NZ_BAABHG010000023.1"/>
</dbReference>
<dbReference type="HAMAP" id="MF_00612">
    <property type="entry name" value="UPF0225"/>
    <property type="match status" value="1"/>
</dbReference>
<dbReference type="InterPro" id="IPR032710">
    <property type="entry name" value="NTF2-like_dom_sf"/>
</dbReference>
<evidence type="ECO:0000256" key="1">
    <source>
        <dbReference type="ARBA" id="ARBA00010839"/>
    </source>
</evidence>
<feature type="domain" description="YchJ-like middle NTF2-like" evidence="3">
    <location>
        <begin position="30"/>
        <end position="124"/>
    </location>
</feature>
<dbReference type="Pfam" id="PF17775">
    <property type="entry name" value="YchJ_M-like"/>
    <property type="match status" value="1"/>
</dbReference>
<reference evidence="5" key="1">
    <citation type="journal article" date="2019" name="Int. J. Syst. Evol. Microbiol.">
        <title>The Global Catalogue of Microorganisms (GCM) 10K type strain sequencing project: providing services to taxonomists for standard genome sequencing and annotation.</title>
        <authorList>
            <consortium name="The Broad Institute Genomics Platform"/>
            <consortium name="The Broad Institute Genome Sequencing Center for Infectious Disease"/>
            <person name="Wu L."/>
            <person name="Ma J."/>
        </authorList>
    </citation>
    <scope>NUCLEOTIDE SEQUENCE [LARGE SCALE GENOMIC DNA]</scope>
    <source>
        <strain evidence="5">CGMCC 4.7643</strain>
    </source>
</reference>
<evidence type="ECO:0000256" key="2">
    <source>
        <dbReference type="HAMAP-Rule" id="MF_00612"/>
    </source>
</evidence>
<dbReference type="PANTHER" id="PTHR33747:SF1">
    <property type="entry name" value="ADENYLATE CYCLASE-ASSOCIATED CAP C-TERMINAL DOMAIN-CONTAINING PROTEIN"/>
    <property type="match status" value="1"/>
</dbReference>